<dbReference type="InterPro" id="IPR045540">
    <property type="entry name" value="YegS/DAGK_C"/>
</dbReference>
<dbReference type="RefSeq" id="WP_138001558.1">
    <property type="nucleotide sequence ID" value="NZ_QGQD01000005.1"/>
</dbReference>
<keyword evidence="11" id="KW-1185">Reference proteome</keyword>
<dbReference type="AlphaFoldDB" id="A0A4U8QCR0"/>
<proteinExistence type="inferred from homology"/>
<dbReference type="InterPro" id="IPR016064">
    <property type="entry name" value="NAD/diacylglycerol_kinase_sf"/>
</dbReference>
<evidence type="ECO:0000256" key="1">
    <source>
        <dbReference type="ARBA" id="ARBA00001946"/>
    </source>
</evidence>
<dbReference type="GO" id="GO:0016301">
    <property type="term" value="F:kinase activity"/>
    <property type="evidence" value="ECO:0007669"/>
    <property type="project" value="UniProtKB-KW"/>
</dbReference>
<dbReference type="Gene3D" id="3.40.50.10330">
    <property type="entry name" value="Probable inorganic polyphosphate/atp-NAD kinase, domain 1"/>
    <property type="match status" value="1"/>
</dbReference>
<evidence type="ECO:0000313" key="11">
    <source>
        <dbReference type="Proteomes" id="UP000306509"/>
    </source>
</evidence>
<evidence type="ECO:0000256" key="3">
    <source>
        <dbReference type="ARBA" id="ARBA00022679"/>
    </source>
</evidence>
<evidence type="ECO:0000256" key="4">
    <source>
        <dbReference type="ARBA" id="ARBA00022741"/>
    </source>
</evidence>
<feature type="domain" description="DAGKc" evidence="9">
    <location>
        <begin position="1"/>
        <end position="127"/>
    </location>
</feature>
<gene>
    <name evidence="10" type="primary">ytlR</name>
    <name evidence="10" type="ORF">DSM106044_00187</name>
</gene>
<protein>
    <submittedName>
        <fullName evidence="10">Putative lipid kinase YtlR</fullName>
        <ecNumber evidence="10">2.7.1.-</ecNumber>
    </submittedName>
</protein>
<dbReference type="Pfam" id="PF19279">
    <property type="entry name" value="YegS_C"/>
    <property type="match status" value="1"/>
</dbReference>
<keyword evidence="7" id="KW-0443">Lipid metabolism</keyword>
<dbReference type="InterPro" id="IPR001206">
    <property type="entry name" value="Diacylglycerol_kinase_cat_dom"/>
</dbReference>
<evidence type="ECO:0000259" key="9">
    <source>
        <dbReference type="PROSITE" id="PS50146"/>
    </source>
</evidence>
<dbReference type="PROSITE" id="PS50146">
    <property type="entry name" value="DAGK"/>
    <property type="match status" value="1"/>
</dbReference>
<dbReference type="SUPFAM" id="SSF111331">
    <property type="entry name" value="NAD kinase/diacylglycerol kinase-like"/>
    <property type="match status" value="1"/>
</dbReference>
<dbReference type="STRING" id="180332.GCA_000797495_03494"/>
<keyword evidence="7" id="KW-0444">Lipid biosynthesis</keyword>
<comment type="caution">
    <text evidence="10">The sequence shown here is derived from an EMBL/GenBank/DDBJ whole genome shotgun (WGS) entry which is preliminary data.</text>
</comment>
<evidence type="ECO:0000256" key="8">
    <source>
        <dbReference type="ARBA" id="ARBA00023264"/>
    </source>
</evidence>
<dbReference type="PANTHER" id="PTHR12358:SF54">
    <property type="entry name" value="SPHINGOSINE KINASE RELATED PROTEIN"/>
    <property type="match status" value="1"/>
</dbReference>
<dbReference type="EC" id="2.7.1.-" evidence="10"/>
<dbReference type="SMART" id="SM00046">
    <property type="entry name" value="DAGKc"/>
    <property type="match status" value="1"/>
</dbReference>
<evidence type="ECO:0000256" key="5">
    <source>
        <dbReference type="ARBA" id="ARBA00022777"/>
    </source>
</evidence>
<comment type="similarity">
    <text evidence="2">Belongs to the diacylglycerol/lipid kinase family.</text>
</comment>
<reference evidence="10 11" key="1">
    <citation type="journal article" date="2019" name="Anaerobe">
        <title>Detection of Robinsoniella peoriensis in multiple bone samples of a trauma patient.</title>
        <authorList>
            <person name="Schrottner P."/>
            <person name="Hartwich K."/>
            <person name="Bunk B."/>
            <person name="Schober I."/>
            <person name="Helbig S."/>
            <person name="Rudolph W.W."/>
            <person name="Gunzer F."/>
        </authorList>
    </citation>
    <scope>NUCLEOTIDE SEQUENCE [LARGE SCALE GENOMIC DNA]</scope>
    <source>
        <strain evidence="10 11">DSM 106044</strain>
    </source>
</reference>
<comment type="cofactor">
    <cofactor evidence="1">
        <name>Mg(2+)</name>
        <dbReference type="ChEBI" id="CHEBI:18420"/>
    </cofactor>
</comment>
<sequence>MYYFIVNPKSSSGKGRKIWNMLEKELRERKIKYTVYFTKKKNHALRLAELISTTKNPCTITAVGGDGTANEVINGLKNLDSIVFGYIPTGSSNDLARGLRLPSNPLDALNAVLHPTRIQKVSIGVNQSKQECRNFIVSTGIGFDAAVCHEALHSTLKKALNKVKLGKLTYVGIALKQLFLLKPASMTLTMDDKRKHFYKNAYFITAMNTPYEGGGFKFCPNADASDDILDICVIEKMSKLKVLLLLPTAFLGKHTGAKGVHIFHCHQARIQTEVPLAVHADGESFDFRSDLEISFESKKLSFIRG</sequence>
<keyword evidence="7" id="KW-0594">Phospholipid biosynthesis</keyword>
<keyword evidence="3 10" id="KW-0808">Transferase</keyword>
<evidence type="ECO:0000256" key="2">
    <source>
        <dbReference type="ARBA" id="ARBA00005983"/>
    </source>
</evidence>
<dbReference type="InterPro" id="IPR050187">
    <property type="entry name" value="Lipid_Phosphate_FormReg"/>
</dbReference>
<accession>A0A4U8QCR0</accession>
<organism evidence="10 11">
    <name type="scientific">Robinsoniella peoriensis</name>
    <dbReference type="NCBI Taxonomy" id="180332"/>
    <lineage>
        <taxon>Bacteria</taxon>
        <taxon>Bacillati</taxon>
        <taxon>Bacillota</taxon>
        <taxon>Clostridia</taxon>
        <taxon>Lachnospirales</taxon>
        <taxon>Lachnospiraceae</taxon>
        <taxon>Robinsoniella</taxon>
    </lineage>
</organism>
<evidence type="ECO:0000256" key="7">
    <source>
        <dbReference type="ARBA" id="ARBA00023209"/>
    </source>
</evidence>
<name>A0A4U8QCR0_9FIRM</name>
<keyword evidence="4" id="KW-0547">Nucleotide-binding</keyword>
<dbReference type="GO" id="GO:0008654">
    <property type="term" value="P:phospholipid biosynthetic process"/>
    <property type="evidence" value="ECO:0007669"/>
    <property type="project" value="UniProtKB-KW"/>
</dbReference>
<dbReference type="InterPro" id="IPR005218">
    <property type="entry name" value="Diacylglycerol/lipid_kinase"/>
</dbReference>
<dbReference type="EMBL" id="QGQD01000005">
    <property type="protein sequence ID" value="TLD02900.1"/>
    <property type="molecule type" value="Genomic_DNA"/>
</dbReference>
<evidence type="ECO:0000313" key="10">
    <source>
        <dbReference type="EMBL" id="TLD02900.1"/>
    </source>
</evidence>
<keyword evidence="5 10" id="KW-0418">Kinase</keyword>
<evidence type="ECO:0000256" key="6">
    <source>
        <dbReference type="ARBA" id="ARBA00022840"/>
    </source>
</evidence>
<dbReference type="InterPro" id="IPR017438">
    <property type="entry name" value="ATP-NAD_kinase_N"/>
</dbReference>
<dbReference type="Proteomes" id="UP000306509">
    <property type="component" value="Unassembled WGS sequence"/>
</dbReference>
<keyword evidence="8" id="KW-1208">Phospholipid metabolism</keyword>
<dbReference type="Pfam" id="PF00781">
    <property type="entry name" value="DAGK_cat"/>
    <property type="match status" value="1"/>
</dbReference>
<dbReference type="NCBIfam" id="TIGR00147">
    <property type="entry name" value="YegS/Rv2252/BmrU family lipid kinase"/>
    <property type="match status" value="1"/>
</dbReference>
<dbReference type="GO" id="GO:0005524">
    <property type="term" value="F:ATP binding"/>
    <property type="evidence" value="ECO:0007669"/>
    <property type="project" value="UniProtKB-KW"/>
</dbReference>
<dbReference type="PANTHER" id="PTHR12358">
    <property type="entry name" value="SPHINGOSINE KINASE"/>
    <property type="match status" value="1"/>
</dbReference>
<dbReference type="Gene3D" id="2.60.200.40">
    <property type="match status" value="1"/>
</dbReference>
<keyword evidence="6" id="KW-0067">ATP-binding</keyword>